<name>A0A3N4G5C0_9ACTN</name>
<dbReference type="NCBIfam" id="TIGR00996">
    <property type="entry name" value="Mtu_fam_mce"/>
    <property type="match status" value="1"/>
</dbReference>
<evidence type="ECO:0000313" key="4">
    <source>
        <dbReference type="Proteomes" id="UP000267536"/>
    </source>
</evidence>
<keyword evidence="4" id="KW-1185">Reference proteome</keyword>
<dbReference type="Proteomes" id="UP000267536">
    <property type="component" value="Unassembled WGS sequence"/>
</dbReference>
<dbReference type="OrthoDB" id="338143at2"/>
<accession>A0A3N4G5C0</accession>
<dbReference type="InterPro" id="IPR052336">
    <property type="entry name" value="MlaD_Phospholipid_Transporter"/>
</dbReference>
<dbReference type="AlphaFoldDB" id="A0A3N4G5C0"/>
<dbReference type="InterPro" id="IPR005693">
    <property type="entry name" value="Mce"/>
</dbReference>
<dbReference type="GO" id="GO:0051701">
    <property type="term" value="P:biological process involved in interaction with host"/>
    <property type="evidence" value="ECO:0007669"/>
    <property type="project" value="TreeGrafter"/>
</dbReference>
<gene>
    <name evidence="3" type="ORF">EF294_16760</name>
</gene>
<protein>
    <submittedName>
        <fullName evidence="3">MCE family protein</fullName>
    </submittedName>
</protein>
<dbReference type="GO" id="GO:0005576">
    <property type="term" value="C:extracellular region"/>
    <property type="evidence" value="ECO:0007669"/>
    <property type="project" value="TreeGrafter"/>
</dbReference>
<dbReference type="InterPro" id="IPR024516">
    <property type="entry name" value="Mce_C"/>
</dbReference>
<sequence length="344" mass="36706">MNQVRPTATAGFVVFVVAMLLAGWVIVQALDPSVPGAGRTFTARFTDVSGLTVGNDVRELGVRVGKVESISLLDDSGDQAQAQVRFTVNTTTTVYDDTQIAIRYQNLVGQRYLDLQTPTGDDTVPKHELAATAVIPASRTIGSFDITEMFNGLRPLFGTLQPDQLNSLMNNILAVIEGRGPDVRSVLNELRQLADVVSDRSTLIATVITQLGRVAGEIRYKSPQLNDLISRMGDAFGVLAASADKTQESMRLAARSLGPVRQLLESLDESYYGNYATVDHLLRTWVPGVTTATAALGRLPALIDALDATAHAAGQGGYQCGSGQAIPTPLTRVLLAGVPVVVCR</sequence>
<dbReference type="PANTHER" id="PTHR33371:SF17">
    <property type="entry name" value="MCE-FAMILY PROTEIN MCE1B"/>
    <property type="match status" value="1"/>
</dbReference>
<comment type="caution">
    <text evidence="3">The sequence shown here is derived from an EMBL/GenBank/DDBJ whole genome shotgun (WGS) entry which is preliminary data.</text>
</comment>
<dbReference type="EMBL" id="RKMH01000013">
    <property type="protein sequence ID" value="RPA58052.1"/>
    <property type="molecule type" value="Genomic_DNA"/>
</dbReference>
<feature type="domain" description="Mammalian cell entry C-terminal" evidence="2">
    <location>
        <begin position="127"/>
        <end position="244"/>
    </location>
</feature>
<evidence type="ECO:0000259" key="1">
    <source>
        <dbReference type="Pfam" id="PF02470"/>
    </source>
</evidence>
<evidence type="ECO:0000313" key="3">
    <source>
        <dbReference type="EMBL" id="RPA58052.1"/>
    </source>
</evidence>
<proteinExistence type="predicted"/>
<dbReference type="Pfam" id="PF02470">
    <property type="entry name" value="MlaD"/>
    <property type="match status" value="1"/>
</dbReference>
<dbReference type="RefSeq" id="WP_123932060.1">
    <property type="nucleotide sequence ID" value="NZ_JBPSDP010000013.1"/>
</dbReference>
<organism evidence="3 4">
    <name type="scientific">Gordonia oryzae</name>
    <dbReference type="NCBI Taxonomy" id="2487349"/>
    <lineage>
        <taxon>Bacteria</taxon>
        <taxon>Bacillati</taxon>
        <taxon>Actinomycetota</taxon>
        <taxon>Actinomycetes</taxon>
        <taxon>Mycobacteriales</taxon>
        <taxon>Gordoniaceae</taxon>
        <taxon>Gordonia</taxon>
    </lineage>
</organism>
<dbReference type="PANTHER" id="PTHR33371">
    <property type="entry name" value="INTERMEMBRANE PHOSPHOLIPID TRANSPORT SYSTEM BINDING PROTEIN MLAD-RELATED"/>
    <property type="match status" value="1"/>
</dbReference>
<dbReference type="Pfam" id="PF11887">
    <property type="entry name" value="Mce4_CUP1"/>
    <property type="match status" value="1"/>
</dbReference>
<feature type="domain" description="Mce/MlaD" evidence="1">
    <location>
        <begin position="38"/>
        <end position="117"/>
    </location>
</feature>
<evidence type="ECO:0000259" key="2">
    <source>
        <dbReference type="Pfam" id="PF11887"/>
    </source>
</evidence>
<dbReference type="InterPro" id="IPR003399">
    <property type="entry name" value="Mce/MlaD"/>
</dbReference>
<reference evidence="3 4" key="1">
    <citation type="submission" date="2018-11" db="EMBL/GenBank/DDBJ databases">
        <title>Draft genome sequence of Gordonia sp. RS15-1S isolated from rice stems.</title>
        <authorList>
            <person name="Muangham S."/>
        </authorList>
    </citation>
    <scope>NUCLEOTIDE SEQUENCE [LARGE SCALE GENOMIC DNA]</scope>
    <source>
        <strain evidence="3 4">RS15-1S</strain>
    </source>
</reference>